<organism evidence="7 8">
    <name type="scientific">Lonsdalea quercina</name>
    <dbReference type="NCBI Taxonomy" id="71657"/>
    <lineage>
        <taxon>Bacteria</taxon>
        <taxon>Pseudomonadati</taxon>
        <taxon>Pseudomonadota</taxon>
        <taxon>Gammaproteobacteria</taxon>
        <taxon>Enterobacterales</taxon>
        <taxon>Pectobacteriaceae</taxon>
        <taxon>Lonsdalea</taxon>
    </lineage>
</organism>
<evidence type="ECO:0000256" key="3">
    <source>
        <dbReference type="ARBA" id="ARBA00022448"/>
    </source>
</evidence>
<name>A0A1H3YDG8_9GAMM</name>
<evidence type="ECO:0000313" key="7">
    <source>
        <dbReference type="EMBL" id="SEA08958.1"/>
    </source>
</evidence>
<dbReference type="InterPro" id="IPR030678">
    <property type="entry name" value="Peptide/Ni-bd"/>
</dbReference>
<proteinExistence type="inferred from homology"/>
<dbReference type="InterPro" id="IPR039424">
    <property type="entry name" value="SBP_5"/>
</dbReference>
<dbReference type="SUPFAM" id="SSF53850">
    <property type="entry name" value="Periplasmic binding protein-like II"/>
    <property type="match status" value="1"/>
</dbReference>
<evidence type="ECO:0000256" key="4">
    <source>
        <dbReference type="ARBA" id="ARBA00022729"/>
    </source>
</evidence>
<dbReference type="Gene3D" id="3.90.76.10">
    <property type="entry name" value="Dipeptide-binding Protein, Domain 1"/>
    <property type="match status" value="1"/>
</dbReference>
<evidence type="ECO:0000256" key="5">
    <source>
        <dbReference type="SAM" id="SignalP"/>
    </source>
</evidence>
<sequence>MAKEHLKLAVMLGALSMGAAAEAAVVPAGTVLSDKQELVRGNGSEPATLDPNRAESDVESNIIHDFFDNLIWANDDGTFSGGIAERWENKDYRVWTFHLRPGLTWSDGSPITADDVVFSWRRLSDPKTVSPYQSFIQSMHVLNGEAITRGEKGPETLGIKALDPQTVQITLDQPLSYFLSMAAHYVLSPLPKAVVEKYGDRWTQPGNFVSSGPYTLSEWVVNERLVGKRNPRYWDNAHTVIDKVTYLPIASPTAETNRFKSGEIDITNTLPPQLFKSLQQSLPGQVKVSPFLSTYFYKFNTQIPPFNDARVRRALDLALDKVVIAEKVMGMGERPAYNLVPPGMAGYTSNRPVWAGWTQQQRIAEAKKLLQEAGFGAGHPLRFELLYNTSEAHQKLAIAASAMWKQSLGVETKLVSQEWKTLLDTMRNGRFQVVRSSWVADYNEPSTYFNTLRSNDSNNQGKFSDPAFDALQDKAINAGSLEERNANYHQAEAILQQQMPLIPIYYYVRSQLVKPYVGGLKTDLQGNFYTRDFYIIKH</sequence>
<dbReference type="PANTHER" id="PTHR30290:SF10">
    <property type="entry name" value="PERIPLASMIC OLIGOPEPTIDE-BINDING PROTEIN-RELATED"/>
    <property type="match status" value="1"/>
</dbReference>
<evidence type="ECO:0000256" key="2">
    <source>
        <dbReference type="ARBA" id="ARBA00005695"/>
    </source>
</evidence>
<dbReference type="CDD" id="cd08504">
    <property type="entry name" value="PBP2_OppA"/>
    <property type="match status" value="1"/>
</dbReference>
<accession>A0A1H3YDG8</accession>
<gene>
    <name evidence="7" type="ORF">SAMN02982996_00940</name>
</gene>
<dbReference type="InterPro" id="IPR000914">
    <property type="entry name" value="SBP_5_dom"/>
</dbReference>
<dbReference type="FunFam" id="3.10.105.10:FF:000001">
    <property type="entry name" value="Oligopeptide ABC transporter, oligopeptide-binding protein"/>
    <property type="match status" value="1"/>
</dbReference>
<comment type="similarity">
    <text evidence="2">Belongs to the bacterial solute-binding protein 5 family.</text>
</comment>
<dbReference type="GO" id="GO:0030288">
    <property type="term" value="C:outer membrane-bounded periplasmic space"/>
    <property type="evidence" value="ECO:0007669"/>
    <property type="project" value="TreeGrafter"/>
</dbReference>
<dbReference type="Pfam" id="PF00496">
    <property type="entry name" value="SBP_bac_5"/>
    <property type="match status" value="1"/>
</dbReference>
<dbReference type="RefSeq" id="WP_026742633.1">
    <property type="nucleotide sequence ID" value="NZ_FNQS01000002.1"/>
</dbReference>
<evidence type="ECO:0000259" key="6">
    <source>
        <dbReference type="Pfam" id="PF00496"/>
    </source>
</evidence>
<dbReference type="GO" id="GO:0015833">
    <property type="term" value="P:peptide transport"/>
    <property type="evidence" value="ECO:0007669"/>
    <property type="project" value="TreeGrafter"/>
</dbReference>
<reference evidence="7 8" key="1">
    <citation type="submission" date="2016-10" db="EMBL/GenBank/DDBJ databases">
        <authorList>
            <person name="de Groot N.N."/>
        </authorList>
    </citation>
    <scope>NUCLEOTIDE SEQUENCE [LARGE SCALE GENOMIC DNA]</scope>
    <source>
        <strain evidence="7 8">ATCC 29281</strain>
    </source>
</reference>
<dbReference type="GeneID" id="97763854"/>
<dbReference type="Proteomes" id="UP000187280">
    <property type="component" value="Unassembled WGS sequence"/>
</dbReference>
<dbReference type="PANTHER" id="PTHR30290">
    <property type="entry name" value="PERIPLASMIC BINDING COMPONENT OF ABC TRANSPORTER"/>
    <property type="match status" value="1"/>
</dbReference>
<keyword evidence="8" id="KW-1185">Reference proteome</keyword>
<keyword evidence="4 5" id="KW-0732">Signal</keyword>
<feature type="chain" id="PRO_5010535450" evidence="5">
    <location>
        <begin position="24"/>
        <end position="538"/>
    </location>
</feature>
<dbReference type="STRING" id="71657.SAMN02982996_00940"/>
<feature type="signal peptide" evidence="5">
    <location>
        <begin position="1"/>
        <end position="23"/>
    </location>
</feature>
<dbReference type="FunFam" id="3.90.76.10:FF:000001">
    <property type="entry name" value="Oligopeptide ABC transporter substrate-binding protein"/>
    <property type="match status" value="1"/>
</dbReference>
<dbReference type="Gene3D" id="3.10.105.10">
    <property type="entry name" value="Dipeptide-binding Protein, Domain 3"/>
    <property type="match status" value="1"/>
</dbReference>
<dbReference type="AlphaFoldDB" id="A0A1H3YDG8"/>
<dbReference type="PIRSF" id="PIRSF002741">
    <property type="entry name" value="MppA"/>
    <property type="match status" value="1"/>
</dbReference>
<protein>
    <submittedName>
        <fullName evidence="7">Oligopeptide transport system substrate-binding protein</fullName>
    </submittedName>
</protein>
<evidence type="ECO:0000256" key="1">
    <source>
        <dbReference type="ARBA" id="ARBA00004196"/>
    </source>
</evidence>
<dbReference type="GO" id="GO:0043190">
    <property type="term" value="C:ATP-binding cassette (ABC) transporter complex"/>
    <property type="evidence" value="ECO:0007669"/>
    <property type="project" value="InterPro"/>
</dbReference>
<dbReference type="Gene3D" id="3.40.190.10">
    <property type="entry name" value="Periplasmic binding protein-like II"/>
    <property type="match status" value="1"/>
</dbReference>
<dbReference type="EMBL" id="FNQS01000002">
    <property type="protein sequence ID" value="SEA08958.1"/>
    <property type="molecule type" value="Genomic_DNA"/>
</dbReference>
<feature type="domain" description="Solute-binding protein family 5" evidence="6">
    <location>
        <begin position="79"/>
        <end position="459"/>
    </location>
</feature>
<evidence type="ECO:0000313" key="8">
    <source>
        <dbReference type="Proteomes" id="UP000187280"/>
    </source>
</evidence>
<dbReference type="GO" id="GO:1904680">
    <property type="term" value="F:peptide transmembrane transporter activity"/>
    <property type="evidence" value="ECO:0007669"/>
    <property type="project" value="TreeGrafter"/>
</dbReference>
<comment type="subcellular location">
    <subcellularLocation>
        <location evidence="1">Cell envelope</location>
    </subcellularLocation>
</comment>
<keyword evidence="3" id="KW-0813">Transport</keyword>
<dbReference type="eggNOG" id="COG4166">
    <property type="taxonomic scope" value="Bacteria"/>
</dbReference>